<dbReference type="OrthoDB" id="4630373at2"/>
<dbReference type="Proteomes" id="UP000320513">
    <property type="component" value="Unassembled WGS sequence"/>
</dbReference>
<gene>
    <name evidence="1" type="ORF">FPZ47_10760</name>
</gene>
<dbReference type="RefSeq" id="WP_144951099.1">
    <property type="nucleotide sequence ID" value="NZ_VMQU01000036.1"/>
</dbReference>
<keyword evidence="2" id="KW-1185">Reference proteome</keyword>
<proteinExistence type="predicted"/>
<comment type="caution">
    <text evidence="1">The sequence shown here is derived from an EMBL/GenBank/DDBJ whole genome shotgun (WGS) entry which is preliminary data.</text>
</comment>
<dbReference type="AlphaFoldDB" id="A0A557XVF3"/>
<dbReference type="EMBL" id="VMQU01000036">
    <property type="protein sequence ID" value="TVS90011.1"/>
    <property type="molecule type" value="Genomic_DNA"/>
</dbReference>
<protein>
    <submittedName>
        <fullName evidence="1">Uncharacterized protein</fullName>
    </submittedName>
</protein>
<accession>A0A557XVF3</accession>
<reference evidence="1 2" key="1">
    <citation type="submission" date="2019-07" db="EMBL/GenBank/DDBJ databases">
        <title>New Mycobacterium species.</title>
        <authorList>
            <person name="Tortoli E."/>
            <person name="Ghielmetti G."/>
            <person name="Friedel U."/>
            <person name="Trovato A."/>
        </authorList>
    </citation>
    <scope>NUCLEOTIDE SEQUENCE [LARGE SCALE GENOMIC DNA]</scope>
    <source>
        <strain evidence="1 2">16-83</strain>
    </source>
</reference>
<evidence type="ECO:0000313" key="1">
    <source>
        <dbReference type="EMBL" id="TVS90011.1"/>
    </source>
</evidence>
<evidence type="ECO:0000313" key="2">
    <source>
        <dbReference type="Proteomes" id="UP000320513"/>
    </source>
</evidence>
<organism evidence="1 2">
    <name type="scientific">Mycobacterium helveticum</name>
    <dbReference type="NCBI Taxonomy" id="2592811"/>
    <lineage>
        <taxon>Bacteria</taxon>
        <taxon>Bacillati</taxon>
        <taxon>Actinomycetota</taxon>
        <taxon>Actinomycetes</taxon>
        <taxon>Mycobacteriales</taxon>
        <taxon>Mycobacteriaceae</taxon>
        <taxon>Mycobacterium</taxon>
    </lineage>
</organism>
<name>A0A557XVF3_9MYCO</name>
<sequence length="117" mass="12672">MTVRPGLAPKFYFGRDAVLFAMDNAGVNPFRAALTQAQQQGSSRLDVDEMTHQVLVEPGAAEVQFQDGKAVWRIDHAKAAEIIELLTDISQHPGAGHHYVDISAPAATLVISVDEYA</sequence>